<dbReference type="Pfam" id="PF04675">
    <property type="entry name" value="DNA_ligase_A_N"/>
    <property type="match status" value="1"/>
</dbReference>
<evidence type="ECO:0000256" key="6">
    <source>
        <dbReference type="ARBA" id="ARBA00022598"/>
    </source>
</evidence>
<dbReference type="Gene3D" id="3.30.470.30">
    <property type="entry name" value="DNA ligase/mRNA capping enzyme"/>
    <property type="match status" value="1"/>
</dbReference>
<dbReference type="SUPFAM" id="SSF56091">
    <property type="entry name" value="DNA ligase/mRNA capping enzyme, catalytic domain"/>
    <property type="match status" value="1"/>
</dbReference>
<feature type="domain" description="ATP-dependent DNA ligase family profile" evidence="16">
    <location>
        <begin position="366"/>
        <end position="510"/>
    </location>
</feature>
<reference evidence="18 19" key="1">
    <citation type="journal article" date="2023" name="Nat. Commun.">
        <title>Origin of minicircular mitochondrial genomes in red algae.</title>
        <authorList>
            <person name="Lee Y."/>
            <person name="Cho C.H."/>
            <person name="Lee Y.M."/>
            <person name="Park S.I."/>
            <person name="Yang J.H."/>
            <person name="West J.A."/>
            <person name="Bhattacharya D."/>
            <person name="Yoon H.S."/>
        </authorList>
    </citation>
    <scope>NUCLEOTIDE SEQUENCE [LARGE SCALE GENOMIC DNA]</scope>
    <source>
        <strain evidence="18 19">CCMP1338</strain>
        <tissue evidence="18">Whole cell</tissue>
    </source>
</reference>
<dbReference type="GO" id="GO:0071897">
    <property type="term" value="P:DNA biosynthetic process"/>
    <property type="evidence" value="ECO:0007669"/>
    <property type="project" value="InterPro"/>
</dbReference>
<evidence type="ECO:0000256" key="9">
    <source>
        <dbReference type="ARBA" id="ARBA00022840"/>
    </source>
</evidence>
<dbReference type="Pfam" id="PF04679">
    <property type="entry name" value="DNA_ligase_A_C"/>
    <property type="match status" value="1"/>
</dbReference>
<keyword evidence="9" id="KW-0067">ATP-binding</keyword>
<evidence type="ECO:0000256" key="8">
    <source>
        <dbReference type="ARBA" id="ARBA00022741"/>
    </source>
</evidence>
<evidence type="ECO:0000259" key="16">
    <source>
        <dbReference type="PROSITE" id="PS50160"/>
    </source>
</evidence>
<keyword evidence="8" id="KW-0547">Nucleotide-binding</keyword>
<gene>
    <name evidence="18" type="ORF">NDN08_006806</name>
</gene>
<evidence type="ECO:0000256" key="4">
    <source>
        <dbReference type="ARBA" id="ARBA00012727"/>
    </source>
</evidence>
<dbReference type="GO" id="GO:0032807">
    <property type="term" value="C:DNA ligase IV complex"/>
    <property type="evidence" value="ECO:0007669"/>
    <property type="project" value="TreeGrafter"/>
</dbReference>
<evidence type="ECO:0000256" key="13">
    <source>
        <dbReference type="ARBA" id="ARBA00031942"/>
    </source>
</evidence>
<dbReference type="GO" id="GO:0005524">
    <property type="term" value="F:ATP binding"/>
    <property type="evidence" value="ECO:0007669"/>
    <property type="project" value="UniProtKB-KW"/>
</dbReference>
<evidence type="ECO:0000256" key="3">
    <source>
        <dbReference type="ARBA" id="ARBA00007572"/>
    </source>
</evidence>
<dbReference type="InterPro" id="IPR001357">
    <property type="entry name" value="BRCT_dom"/>
</dbReference>
<proteinExistence type="inferred from homology"/>
<feature type="domain" description="BRCT" evidence="17">
    <location>
        <begin position="679"/>
        <end position="787"/>
    </location>
</feature>
<keyword evidence="6" id="KW-0436">Ligase</keyword>
<dbReference type="InterPro" id="IPR012310">
    <property type="entry name" value="DNA_ligase_ATP-dep_cent"/>
</dbReference>
<dbReference type="InterPro" id="IPR012340">
    <property type="entry name" value="NA-bd_OB-fold"/>
</dbReference>
<dbReference type="EC" id="6.5.1.1" evidence="4"/>
<evidence type="ECO:0000256" key="5">
    <source>
        <dbReference type="ARBA" id="ARBA00022073"/>
    </source>
</evidence>
<dbReference type="InterPro" id="IPR012309">
    <property type="entry name" value="DNA_ligase_ATP-dep_C"/>
</dbReference>
<keyword evidence="10" id="KW-0233">DNA recombination</keyword>
<evidence type="ECO:0000259" key="17">
    <source>
        <dbReference type="PROSITE" id="PS50172"/>
    </source>
</evidence>
<keyword evidence="19" id="KW-1185">Reference proteome</keyword>
<dbReference type="Gene3D" id="2.40.50.140">
    <property type="entry name" value="Nucleic acid-binding proteins"/>
    <property type="match status" value="1"/>
</dbReference>
<keyword evidence="11" id="KW-0539">Nucleus</keyword>
<evidence type="ECO:0000256" key="10">
    <source>
        <dbReference type="ARBA" id="ARBA00023172"/>
    </source>
</evidence>
<dbReference type="GO" id="GO:0006303">
    <property type="term" value="P:double-strand break repair via nonhomologous end joining"/>
    <property type="evidence" value="ECO:0007669"/>
    <property type="project" value="TreeGrafter"/>
</dbReference>
<evidence type="ECO:0000256" key="2">
    <source>
        <dbReference type="ARBA" id="ARBA00004123"/>
    </source>
</evidence>
<evidence type="ECO:0000256" key="7">
    <source>
        <dbReference type="ARBA" id="ARBA00022737"/>
    </source>
</evidence>
<dbReference type="InterPro" id="IPR000977">
    <property type="entry name" value="DNA_ligase_ATP-dep"/>
</dbReference>
<evidence type="ECO:0000256" key="11">
    <source>
        <dbReference type="ARBA" id="ARBA00023242"/>
    </source>
</evidence>
<comment type="catalytic activity">
    <reaction evidence="14">
        <text>ATP + (deoxyribonucleotide)n-3'-hydroxyl + 5'-phospho-(deoxyribonucleotide)m = (deoxyribonucleotide)n+m + AMP + diphosphate.</text>
        <dbReference type="EC" id="6.5.1.1"/>
    </reaction>
</comment>
<dbReference type="EMBL" id="JAMWBK010000009">
    <property type="protein sequence ID" value="KAJ8902401.1"/>
    <property type="molecule type" value="Genomic_DNA"/>
</dbReference>
<dbReference type="GO" id="GO:0006310">
    <property type="term" value="P:DNA recombination"/>
    <property type="evidence" value="ECO:0007669"/>
    <property type="project" value="UniProtKB-KW"/>
</dbReference>
<dbReference type="GO" id="GO:0003677">
    <property type="term" value="F:DNA binding"/>
    <property type="evidence" value="ECO:0007669"/>
    <property type="project" value="InterPro"/>
</dbReference>
<comment type="caution">
    <text evidence="18">The sequence shown here is derived from an EMBL/GenBank/DDBJ whole genome shotgun (WGS) entry which is preliminary data.</text>
</comment>
<dbReference type="PROSITE" id="PS50160">
    <property type="entry name" value="DNA_LIGASE_A3"/>
    <property type="match status" value="1"/>
</dbReference>
<dbReference type="InterPro" id="IPR036599">
    <property type="entry name" value="DNA_ligase_N_sf"/>
</dbReference>
<comment type="similarity">
    <text evidence="3 15">Belongs to the ATP-dependent DNA ligase family.</text>
</comment>
<evidence type="ECO:0000256" key="14">
    <source>
        <dbReference type="ARBA" id="ARBA00034003"/>
    </source>
</evidence>
<dbReference type="SUPFAM" id="SSF52113">
    <property type="entry name" value="BRCT domain"/>
    <property type="match status" value="1"/>
</dbReference>
<evidence type="ECO:0000313" key="18">
    <source>
        <dbReference type="EMBL" id="KAJ8902401.1"/>
    </source>
</evidence>
<accession>A0AAV8ULU6</accession>
<dbReference type="Gene3D" id="1.10.3260.10">
    <property type="entry name" value="DNA ligase, ATP-dependent, N-terminal domain"/>
    <property type="match status" value="1"/>
</dbReference>
<dbReference type="Proteomes" id="UP001157974">
    <property type="component" value="Unassembled WGS sequence"/>
</dbReference>
<dbReference type="GO" id="GO:0006297">
    <property type="term" value="P:nucleotide-excision repair, DNA gap filling"/>
    <property type="evidence" value="ECO:0007669"/>
    <property type="project" value="TreeGrafter"/>
</dbReference>
<evidence type="ECO:0000256" key="15">
    <source>
        <dbReference type="RuleBase" id="RU004196"/>
    </source>
</evidence>
<sequence length="924" mass="102896">MASDSVQFSQLCVSLNDVVGTTSKAGKAHALDEFFHEIAEVDSRAMADLPPASRCESDLSFAVMRLVLPELDKERASYGMREKSLGDMYSQLLQLPRGSATAERLRRWKDPNVQARTGGKVTAAGDFCAVLGTVLEGRCSSKSELSIQDVNDLLDQLNQCEIVYGAGGFVSYRGSAGEERRSILHQFLKRGTDMENVWITKIILKDMKLGIGYEAVLRWYHPSALMHYKGTHNLALVCKECHDPDFIVEHKDCVTLGAPAEVLLCHRLKDSHQLQDVVKAMPTGFFLEPKYDGERLQLHKIENDVRCFSRNAIETTHLFGNWLRAATIRSVLAVDCILDGEVLLWNNSLNAFEKFERIRGYVSGSERSEDIWVKYVVFDVLYVDQRKGGEPSRFLSLPLRQRLQVLEKIIAKDCNVISVAPSEYKKSVADIFTTMEQHISSKYEGVVIKNPNAKYVLGGRDIKLAVKLKPDYLEGGLDDLDMLILGGFYGNARTKSRKGRVSHFVVGVRDDSHVDARHDKFVFVTRVGSGYSADELHALDERLSQHWIALDSKNPPGFVASQRALTGMFVPDVVIDPRVSEVLQIKAYALNYNEESPSGVTMRFPRVKRLRPDRGWKDAMSLSELRKYAAEQSSRTYNSVSNIAHEHRRKRRKRSALTSNNAPRLLAHFVTADLSSTAREKHVFDGLIFHVVGDASTLTEKQAVEKQIYSLGGSVAQNMTASCKAMIAVSRTAISVFNWIAACNGERGEASAAALRRVGGPRDVLLSSWVCACDQANTYVAPRQEHVLYATEALKIQMLGTADAFGDPWVEETTPAELKVALELVGDRKPRLPELAKCIESFNELESDLALIGSPYRDITVRVKDEFSPLSYVLKYCGATVVTGDEKCTHALKGTIKAGEVGVKELDDGNLMNHALSLIKPRER</sequence>
<evidence type="ECO:0000256" key="12">
    <source>
        <dbReference type="ARBA" id="ARBA00030676"/>
    </source>
</evidence>
<evidence type="ECO:0000256" key="1">
    <source>
        <dbReference type="ARBA" id="ARBA00001946"/>
    </source>
</evidence>
<dbReference type="Gene3D" id="3.40.50.10190">
    <property type="entry name" value="BRCT domain"/>
    <property type="match status" value="1"/>
</dbReference>
<dbReference type="PROSITE" id="PS50172">
    <property type="entry name" value="BRCT"/>
    <property type="match status" value="1"/>
</dbReference>
<dbReference type="SUPFAM" id="SSF50249">
    <property type="entry name" value="Nucleic acid-binding proteins"/>
    <property type="match status" value="1"/>
</dbReference>
<dbReference type="AlphaFoldDB" id="A0AAV8ULU6"/>
<dbReference type="InterPro" id="IPR029710">
    <property type="entry name" value="LIG4"/>
</dbReference>
<comment type="cofactor">
    <cofactor evidence="1">
        <name>Mg(2+)</name>
        <dbReference type="ChEBI" id="CHEBI:18420"/>
    </cofactor>
</comment>
<keyword evidence="7" id="KW-0677">Repeat</keyword>
<comment type="subcellular location">
    <subcellularLocation>
        <location evidence="2">Nucleus</location>
    </subcellularLocation>
</comment>
<dbReference type="PANTHER" id="PTHR45997">
    <property type="entry name" value="DNA LIGASE 4"/>
    <property type="match status" value="1"/>
</dbReference>
<dbReference type="PANTHER" id="PTHR45997:SF1">
    <property type="entry name" value="DNA LIGASE 4"/>
    <property type="match status" value="1"/>
</dbReference>
<dbReference type="InterPro" id="IPR012308">
    <property type="entry name" value="DNA_ligase_ATP-dep_N"/>
</dbReference>
<dbReference type="Pfam" id="PF01068">
    <property type="entry name" value="DNA_ligase_A_M"/>
    <property type="match status" value="1"/>
</dbReference>
<name>A0AAV8ULU6_9RHOD</name>
<dbReference type="NCBIfam" id="TIGR00574">
    <property type="entry name" value="dnl1"/>
    <property type="match status" value="1"/>
</dbReference>
<evidence type="ECO:0000313" key="19">
    <source>
        <dbReference type="Proteomes" id="UP001157974"/>
    </source>
</evidence>
<organism evidence="18 19">
    <name type="scientific">Rhodosorus marinus</name>
    <dbReference type="NCBI Taxonomy" id="101924"/>
    <lineage>
        <taxon>Eukaryota</taxon>
        <taxon>Rhodophyta</taxon>
        <taxon>Stylonematophyceae</taxon>
        <taxon>Stylonematales</taxon>
        <taxon>Stylonemataceae</taxon>
        <taxon>Rhodosorus</taxon>
    </lineage>
</organism>
<protein>
    <recommendedName>
        <fullName evidence="5">DNA ligase 4</fullName>
        <ecNumber evidence="4">6.5.1.1</ecNumber>
    </recommendedName>
    <alternativeName>
        <fullName evidence="13">DNA ligase IV</fullName>
    </alternativeName>
    <alternativeName>
        <fullName evidence="12">Polydeoxyribonucleotide synthase [ATP] 4</fullName>
    </alternativeName>
</protein>
<dbReference type="GO" id="GO:0003910">
    <property type="term" value="F:DNA ligase (ATP) activity"/>
    <property type="evidence" value="ECO:0007669"/>
    <property type="project" value="UniProtKB-EC"/>
</dbReference>
<dbReference type="InterPro" id="IPR036420">
    <property type="entry name" value="BRCT_dom_sf"/>
</dbReference>